<dbReference type="PROSITE" id="PS00061">
    <property type="entry name" value="ADH_SHORT"/>
    <property type="match status" value="1"/>
</dbReference>
<feature type="domain" description="Ketoreductase" evidence="3">
    <location>
        <begin position="13"/>
        <end position="194"/>
    </location>
</feature>
<keyword evidence="5" id="KW-1185">Reference proteome</keyword>
<dbReference type="InterPro" id="IPR020904">
    <property type="entry name" value="Sc_DH/Rdtase_CS"/>
</dbReference>
<evidence type="ECO:0000256" key="1">
    <source>
        <dbReference type="ARBA" id="ARBA00006484"/>
    </source>
</evidence>
<dbReference type="EMBL" id="BAABIM010000001">
    <property type="protein sequence ID" value="GAA4669624.1"/>
    <property type="molecule type" value="Genomic_DNA"/>
</dbReference>
<sequence length="276" mass="28944">MRLPGGPRRRAGLVVLVTGASSGIGAAVARQAAGDHHHLVLVSRGKQKLGEVATECLAAGAASATVHALDVGDDEAVRLGIDEVVAEHGRLDVVVHCAGVVTYGRSEETSAEDFASVVSTNLLGSANVARHVVPVLRRQERGDLVLVGSLLGHLAVPDMTPYVVSKWGVRALARQLRIENLDVPGVRISHVAPGSVDTPIYDNAIDSAGMVNTPPPPTISPERAARAVLAQVGGGRLESQTAWLNYAMIGAFNLAPRVWDRAIGPVFQAVSRTRAR</sequence>
<dbReference type="CDD" id="cd05233">
    <property type="entry name" value="SDR_c"/>
    <property type="match status" value="1"/>
</dbReference>
<evidence type="ECO:0000313" key="4">
    <source>
        <dbReference type="EMBL" id="GAA4669624.1"/>
    </source>
</evidence>
<protein>
    <submittedName>
        <fullName evidence="4">SDR family oxidoreductase</fullName>
    </submittedName>
</protein>
<dbReference type="Proteomes" id="UP001500621">
    <property type="component" value="Unassembled WGS sequence"/>
</dbReference>
<reference evidence="5" key="1">
    <citation type="journal article" date="2019" name="Int. J. Syst. Evol. Microbiol.">
        <title>The Global Catalogue of Microorganisms (GCM) 10K type strain sequencing project: providing services to taxonomists for standard genome sequencing and annotation.</title>
        <authorList>
            <consortium name="The Broad Institute Genomics Platform"/>
            <consortium name="The Broad Institute Genome Sequencing Center for Infectious Disease"/>
            <person name="Wu L."/>
            <person name="Ma J."/>
        </authorList>
    </citation>
    <scope>NUCLEOTIDE SEQUENCE [LARGE SCALE GENOMIC DNA]</scope>
    <source>
        <strain evidence="5">JCM 18127</strain>
    </source>
</reference>
<dbReference type="SMART" id="SM00822">
    <property type="entry name" value="PKS_KR"/>
    <property type="match status" value="1"/>
</dbReference>
<dbReference type="RefSeq" id="WP_345262234.1">
    <property type="nucleotide sequence ID" value="NZ_BAABIM010000001.1"/>
</dbReference>
<gene>
    <name evidence="4" type="ORF">GCM10023226_02560</name>
</gene>
<keyword evidence="2" id="KW-0560">Oxidoreductase</keyword>
<dbReference type="InterPro" id="IPR002347">
    <property type="entry name" value="SDR_fam"/>
</dbReference>
<dbReference type="PRINTS" id="PR00081">
    <property type="entry name" value="GDHRDH"/>
</dbReference>
<accession>A0ABP8VQ82</accession>
<evidence type="ECO:0000313" key="5">
    <source>
        <dbReference type="Proteomes" id="UP001500621"/>
    </source>
</evidence>
<evidence type="ECO:0000259" key="3">
    <source>
        <dbReference type="SMART" id="SM00822"/>
    </source>
</evidence>
<dbReference type="PANTHER" id="PTHR44196:SF1">
    <property type="entry name" value="DEHYDROGENASE_REDUCTASE SDR FAMILY MEMBER 7B"/>
    <property type="match status" value="1"/>
</dbReference>
<dbReference type="Gene3D" id="3.40.50.720">
    <property type="entry name" value="NAD(P)-binding Rossmann-like Domain"/>
    <property type="match status" value="1"/>
</dbReference>
<evidence type="ECO:0000256" key="2">
    <source>
        <dbReference type="ARBA" id="ARBA00023002"/>
    </source>
</evidence>
<comment type="caution">
    <text evidence="4">The sequence shown here is derived from an EMBL/GenBank/DDBJ whole genome shotgun (WGS) entry which is preliminary data.</text>
</comment>
<proteinExistence type="inferred from homology"/>
<dbReference type="InterPro" id="IPR036291">
    <property type="entry name" value="NAD(P)-bd_dom_sf"/>
</dbReference>
<comment type="similarity">
    <text evidence="1">Belongs to the short-chain dehydrogenases/reductases (SDR) family.</text>
</comment>
<organism evidence="4 5">
    <name type="scientific">Nocardioides nanhaiensis</name>
    <dbReference type="NCBI Taxonomy" id="1476871"/>
    <lineage>
        <taxon>Bacteria</taxon>
        <taxon>Bacillati</taxon>
        <taxon>Actinomycetota</taxon>
        <taxon>Actinomycetes</taxon>
        <taxon>Propionibacteriales</taxon>
        <taxon>Nocardioidaceae</taxon>
        <taxon>Nocardioides</taxon>
    </lineage>
</organism>
<dbReference type="SUPFAM" id="SSF51735">
    <property type="entry name" value="NAD(P)-binding Rossmann-fold domains"/>
    <property type="match status" value="1"/>
</dbReference>
<dbReference type="InterPro" id="IPR057326">
    <property type="entry name" value="KR_dom"/>
</dbReference>
<dbReference type="PANTHER" id="PTHR44196">
    <property type="entry name" value="DEHYDROGENASE/REDUCTASE SDR FAMILY MEMBER 7B"/>
    <property type="match status" value="1"/>
</dbReference>
<dbReference type="Pfam" id="PF00106">
    <property type="entry name" value="adh_short"/>
    <property type="match status" value="1"/>
</dbReference>
<name>A0ABP8VQ82_9ACTN</name>